<feature type="transmembrane region" description="Helical" evidence="2">
    <location>
        <begin position="56"/>
        <end position="77"/>
    </location>
</feature>
<dbReference type="RefSeq" id="WP_003980160.1">
    <property type="nucleotide sequence ID" value="NZ_CP043497.1"/>
</dbReference>
<feature type="transmembrane region" description="Helical" evidence="2">
    <location>
        <begin position="83"/>
        <end position="101"/>
    </location>
</feature>
<feature type="transmembrane region" description="Helical" evidence="2">
    <location>
        <begin position="204"/>
        <end position="221"/>
    </location>
</feature>
<feature type="transmembrane region" description="Helical" evidence="2">
    <location>
        <begin position="23"/>
        <end position="44"/>
    </location>
</feature>
<dbReference type="PANTHER" id="PTHR22911">
    <property type="entry name" value="ACYL-MALONYL CONDENSING ENZYME-RELATED"/>
    <property type="match status" value="1"/>
</dbReference>
<dbReference type="Proteomes" id="UP000829494">
    <property type="component" value="Chromosome"/>
</dbReference>
<keyword evidence="2" id="KW-1133">Transmembrane helix</keyword>
<organism evidence="4 5">
    <name type="scientific">Streptomyces rimosus subsp. rimosus</name>
    <dbReference type="NCBI Taxonomy" id="132474"/>
    <lineage>
        <taxon>Bacteria</taxon>
        <taxon>Bacillati</taxon>
        <taxon>Actinomycetota</taxon>
        <taxon>Actinomycetes</taxon>
        <taxon>Kitasatosporales</taxon>
        <taxon>Streptomycetaceae</taxon>
        <taxon>Streptomyces</taxon>
    </lineage>
</organism>
<comment type="similarity">
    <text evidence="1">Belongs to the EamA transporter family.</text>
</comment>
<evidence type="ECO:0000259" key="3">
    <source>
        <dbReference type="Pfam" id="PF00892"/>
    </source>
</evidence>
<feature type="transmembrane region" description="Helical" evidence="2">
    <location>
        <begin position="258"/>
        <end position="275"/>
    </location>
</feature>
<dbReference type="GeneID" id="66855200"/>
<sequence>MVLAGSLCISASAVFVKLSGTSAGTAAFFRCAIALLVLVPLALAERRTAGPRAWRLRRLDLAAGVLLGIDYVFWAAAIHSVGASIATVVVNIQVVIFPLLARVFTRTPVPRRFVVATPVMLLGVALASGAVGAPAAGSDPVTGAVFGLVAGFGYAGYLFLMRLGGGQGHTVGPVCTSTAAAAGAAALLGGTWTGIDFSLDARAWSWLTALALVGQVLAWLVMTPALPRLAPNVGAALLLLQPVMAIGLGVAVGERPTASQFGGCVLVVLVVWGVGRGSRRRGARSGS</sequence>
<gene>
    <name evidence="4" type="ORF">SRIMR7_26335</name>
</gene>
<dbReference type="InterPro" id="IPR037185">
    <property type="entry name" value="EmrE-like"/>
</dbReference>
<protein>
    <submittedName>
        <fullName evidence="4">EamA-like transporter family protein</fullName>
    </submittedName>
</protein>
<dbReference type="Pfam" id="PF00892">
    <property type="entry name" value="EamA"/>
    <property type="match status" value="2"/>
</dbReference>
<feature type="transmembrane region" description="Helical" evidence="2">
    <location>
        <begin position="141"/>
        <end position="160"/>
    </location>
</feature>
<feature type="transmembrane region" description="Helical" evidence="2">
    <location>
        <begin position="233"/>
        <end position="252"/>
    </location>
</feature>
<dbReference type="PANTHER" id="PTHR22911:SF76">
    <property type="entry name" value="EAMA DOMAIN-CONTAINING PROTEIN"/>
    <property type="match status" value="1"/>
</dbReference>
<keyword evidence="2" id="KW-0472">Membrane</keyword>
<feature type="domain" description="EamA" evidence="3">
    <location>
        <begin position="1"/>
        <end position="128"/>
    </location>
</feature>
<evidence type="ECO:0000313" key="5">
    <source>
        <dbReference type="Proteomes" id="UP000829494"/>
    </source>
</evidence>
<dbReference type="SUPFAM" id="SSF103481">
    <property type="entry name" value="Multidrug resistance efflux transporter EmrE"/>
    <property type="match status" value="2"/>
</dbReference>
<evidence type="ECO:0000256" key="2">
    <source>
        <dbReference type="SAM" id="Phobius"/>
    </source>
</evidence>
<dbReference type="InterPro" id="IPR000620">
    <property type="entry name" value="EamA_dom"/>
</dbReference>
<keyword evidence="5" id="KW-1185">Reference proteome</keyword>
<name>A0ABY3Z5S7_STRRM</name>
<feature type="domain" description="EamA" evidence="3">
    <location>
        <begin position="142"/>
        <end position="274"/>
    </location>
</feature>
<evidence type="ECO:0000256" key="1">
    <source>
        <dbReference type="ARBA" id="ARBA00007362"/>
    </source>
</evidence>
<proteinExistence type="inferred from homology"/>
<feature type="transmembrane region" description="Helical" evidence="2">
    <location>
        <begin position="172"/>
        <end position="192"/>
    </location>
</feature>
<accession>A0ABY3Z5S7</accession>
<evidence type="ECO:0000313" key="4">
    <source>
        <dbReference type="EMBL" id="UNZ05675.1"/>
    </source>
</evidence>
<reference evidence="4 5" key="1">
    <citation type="submission" date="2022-03" db="EMBL/GenBank/DDBJ databases">
        <title>Complete genome of Streptomyces rimosus ssp. rimosus R7 (=ATCC 10970).</title>
        <authorList>
            <person name="Beganovic S."/>
            <person name="Ruckert C."/>
            <person name="Busche T."/>
            <person name="Kalinowski J."/>
            <person name="Wittmann C."/>
        </authorList>
    </citation>
    <scope>NUCLEOTIDE SEQUENCE [LARGE SCALE GENOMIC DNA]</scope>
    <source>
        <strain evidence="4 5">R7</strain>
    </source>
</reference>
<keyword evidence="2" id="KW-0812">Transmembrane</keyword>
<feature type="transmembrane region" description="Helical" evidence="2">
    <location>
        <begin position="113"/>
        <end position="135"/>
    </location>
</feature>
<dbReference type="EMBL" id="CP094298">
    <property type="protein sequence ID" value="UNZ05675.1"/>
    <property type="molecule type" value="Genomic_DNA"/>
</dbReference>